<evidence type="ECO:0000313" key="2">
    <source>
        <dbReference type="Proteomes" id="UP000824120"/>
    </source>
</evidence>
<dbReference type="Proteomes" id="UP000824120">
    <property type="component" value="Chromosome 7"/>
</dbReference>
<name>A0A9J5YD79_SOLCO</name>
<keyword evidence="2" id="KW-1185">Reference proteome</keyword>
<organism evidence="1 2">
    <name type="scientific">Solanum commersonii</name>
    <name type="common">Commerson's wild potato</name>
    <name type="synonym">Commerson's nightshade</name>
    <dbReference type="NCBI Taxonomy" id="4109"/>
    <lineage>
        <taxon>Eukaryota</taxon>
        <taxon>Viridiplantae</taxon>
        <taxon>Streptophyta</taxon>
        <taxon>Embryophyta</taxon>
        <taxon>Tracheophyta</taxon>
        <taxon>Spermatophyta</taxon>
        <taxon>Magnoliopsida</taxon>
        <taxon>eudicotyledons</taxon>
        <taxon>Gunneridae</taxon>
        <taxon>Pentapetalae</taxon>
        <taxon>asterids</taxon>
        <taxon>lamiids</taxon>
        <taxon>Solanales</taxon>
        <taxon>Solanaceae</taxon>
        <taxon>Solanoideae</taxon>
        <taxon>Solaneae</taxon>
        <taxon>Solanum</taxon>
    </lineage>
</organism>
<evidence type="ECO:0000313" key="1">
    <source>
        <dbReference type="EMBL" id="KAG5597831.1"/>
    </source>
</evidence>
<accession>A0A9J5YD79</accession>
<comment type="caution">
    <text evidence="1">The sequence shown here is derived from an EMBL/GenBank/DDBJ whole genome shotgun (WGS) entry which is preliminary data.</text>
</comment>
<proteinExistence type="predicted"/>
<dbReference type="EMBL" id="JACXVP010000007">
    <property type="protein sequence ID" value="KAG5597831.1"/>
    <property type="molecule type" value="Genomic_DNA"/>
</dbReference>
<reference evidence="1 2" key="1">
    <citation type="submission" date="2020-09" db="EMBL/GenBank/DDBJ databases">
        <title>De no assembly of potato wild relative species, Solanum commersonii.</title>
        <authorList>
            <person name="Cho K."/>
        </authorList>
    </citation>
    <scope>NUCLEOTIDE SEQUENCE [LARGE SCALE GENOMIC DNA]</scope>
    <source>
        <strain evidence="1">LZ3.2</strain>
        <tissue evidence="1">Leaf</tissue>
    </source>
</reference>
<dbReference type="AlphaFoldDB" id="A0A9J5YD79"/>
<protein>
    <submittedName>
        <fullName evidence="1">Uncharacterized protein</fullName>
    </submittedName>
</protein>
<sequence length="65" mass="7623">MKHHSSEEKEVMILEKELELGWSHLSQMVVMVPPHQTGLETEELHLLMEKEEEKLLFGYGGFFQP</sequence>
<gene>
    <name evidence="1" type="ORF">H5410_039063</name>
</gene>